<dbReference type="SMART" id="SM00184">
    <property type="entry name" value="RING"/>
    <property type="match status" value="2"/>
</dbReference>
<keyword evidence="3 10" id="KW-0479">Metal-binding</keyword>
<feature type="compositionally biased region" description="Polar residues" evidence="11">
    <location>
        <begin position="1398"/>
        <end position="1416"/>
    </location>
</feature>
<feature type="compositionally biased region" description="Low complexity" evidence="11">
    <location>
        <begin position="1589"/>
        <end position="1599"/>
    </location>
</feature>
<dbReference type="InterPro" id="IPR020843">
    <property type="entry name" value="ER"/>
</dbReference>
<protein>
    <recommendedName>
        <fullName evidence="8">Sorbitol dehydrogenase</fullName>
    </recommendedName>
    <alternativeName>
        <fullName evidence="9">Polyol dehydrogenase</fullName>
    </alternativeName>
</protein>
<feature type="compositionally biased region" description="Basic and acidic residues" evidence="11">
    <location>
        <begin position="1673"/>
        <end position="1686"/>
    </location>
</feature>
<dbReference type="SMART" id="SM00249">
    <property type="entry name" value="PHD"/>
    <property type="match status" value="3"/>
</dbReference>
<dbReference type="PANTHER" id="PTHR43161">
    <property type="entry name" value="SORBITOL DEHYDROGENASE"/>
    <property type="match status" value="1"/>
</dbReference>
<feature type="compositionally biased region" description="Acidic residues" evidence="11">
    <location>
        <begin position="1356"/>
        <end position="1372"/>
    </location>
</feature>
<dbReference type="GO" id="GO:0006062">
    <property type="term" value="P:sorbitol catabolic process"/>
    <property type="evidence" value="ECO:0007669"/>
    <property type="project" value="TreeGrafter"/>
</dbReference>
<dbReference type="InterPro" id="IPR034732">
    <property type="entry name" value="EPHD"/>
</dbReference>
<name>A0A182F7A7_ANOAL</name>
<dbReference type="InterPro" id="IPR059102">
    <property type="entry name" value="PHD_PHF7/G2E3-like"/>
</dbReference>
<dbReference type="SMART" id="SM00829">
    <property type="entry name" value="PKS_ER"/>
    <property type="match status" value="1"/>
</dbReference>
<dbReference type="Pfam" id="PF00107">
    <property type="entry name" value="ADH_zinc_N"/>
    <property type="match status" value="3"/>
</dbReference>
<dbReference type="InterPro" id="IPR013154">
    <property type="entry name" value="ADH-like_N"/>
</dbReference>
<comment type="cofactor">
    <cofactor evidence="1 10">
        <name>Zn(2+)</name>
        <dbReference type="ChEBI" id="CHEBI:29105"/>
    </cofactor>
</comment>
<evidence type="ECO:0000313" key="14">
    <source>
        <dbReference type="Proteomes" id="UP000069272"/>
    </source>
</evidence>
<dbReference type="InterPro" id="IPR002328">
    <property type="entry name" value="ADH_Zn_CS"/>
</dbReference>
<proteinExistence type="inferred from homology"/>
<feature type="compositionally biased region" description="Polar residues" evidence="11">
    <location>
        <begin position="1542"/>
        <end position="1558"/>
    </location>
</feature>
<dbReference type="VEuPathDB" id="VectorBase:AALB20_027000"/>
<evidence type="ECO:0000256" key="11">
    <source>
        <dbReference type="SAM" id="MobiDB-lite"/>
    </source>
</evidence>
<dbReference type="PROSITE" id="PS00059">
    <property type="entry name" value="ADH_ZINC"/>
    <property type="match status" value="3"/>
</dbReference>
<dbReference type="SUPFAM" id="SSF50129">
    <property type="entry name" value="GroES-like"/>
    <property type="match status" value="3"/>
</dbReference>
<evidence type="ECO:0000256" key="8">
    <source>
        <dbReference type="ARBA" id="ARBA00026132"/>
    </source>
</evidence>
<dbReference type="CDD" id="cd15669">
    <property type="entry name" value="ePHD_PHF7_G2E3_like"/>
    <property type="match status" value="1"/>
</dbReference>
<evidence type="ECO:0000256" key="12">
    <source>
        <dbReference type="SAM" id="Phobius"/>
    </source>
</evidence>
<feature type="transmembrane region" description="Helical" evidence="12">
    <location>
        <begin position="174"/>
        <end position="194"/>
    </location>
</feature>
<dbReference type="Gene3D" id="3.40.50.720">
    <property type="entry name" value="NAD(P)-binding Rossmann-like Domain"/>
    <property type="match status" value="3"/>
</dbReference>
<evidence type="ECO:0000256" key="4">
    <source>
        <dbReference type="ARBA" id="ARBA00022771"/>
    </source>
</evidence>
<evidence type="ECO:0000256" key="5">
    <source>
        <dbReference type="ARBA" id="ARBA00022833"/>
    </source>
</evidence>
<dbReference type="EnsemblMetazoa" id="AALB002366-RA">
    <property type="protein sequence ID" value="AALB002366-PA"/>
    <property type="gene ID" value="AALB002366"/>
</dbReference>
<dbReference type="Pfam" id="PF13771">
    <property type="entry name" value="zf-HC5HC2H"/>
    <property type="match status" value="1"/>
</dbReference>
<keyword evidence="5 10" id="KW-0862">Zinc</keyword>
<feature type="region of interest" description="Disordered" evidence="11">
    <location>
        <begin position="1705"/>
        <end position="1749"/>
    </location>
</feature>
<evidence type="ECO:0000313" key="13">
    <source>
        <dbReference type="EnsemblMetazoa" id="AALB002366-PA"/>
    </source>
</evidence>
<dbReference type="PANTHER" id="PTHR43161:SF9">
    <property type="entry name" value="SORBITOL DEHYDROGENASE"/>
    <property type="match status" value="1"/>
</dbReference>
<dbReference type="GO" id="GO:0003939">
    <property type="term" value="F:L-iditol 2-dehydrogenase (NAD+) activity"/>
    <property type="evidence" value="ECO:0007669"/>
    <property type="project" value="TreeGrafter"/>
</dbReference>
<feature type="region of interest" description="Disordered" evidence="11">
    <location>
        <begin position="1351"/>
        <end position="1689"/>
    </location>
</feature>
<reference evidence="13" key="2">
    <citation type="submission" date="2022-08" db="UniProtKB">
        <authorList>
            <consortium name="EnsemblMetazoa"/>
        </authorList>
    </citation>
    <scope>IDENTIFICATION</scope>
    <source>
        <strain evidence="13">STECLA/ALBI9_A</strain>
    </source>
</reference>
<feature type="compositionally biased region" description="Basic and acidic residues" evidence="11">
    <location>
        <begin position="1713"/>
        <end position="1729"/>
    </location>
</feature>
<feature type="compositionally biased region" description="Polar residues" evidence="11">
    <location>
        <begin position="1373"/>
        <end position="1385"/>
    </location>
</feature>
<keyword evidence="6" id="KW-0560">Oxidoreductase</keyword>
<dbReference type="Pfam" id="PF26054">
    <property type="entry name" value="PHD_G2E3"/>
    <property type="match status" value="1"/>
</dbReference>
<evidence type="ECO:0000256" key="9">
    <source>
        <dbReference type="ARBA" id="ARBA00032485"/>
    </source>
</evidence>
<dbReference type="VEuPathDB" id="VectorBase:AALB20_037930"/>
<dbReference type="PROSITE" id="PS51805">
    <property type="entry name" value="EPHD"/>
    <property type="match status" value="1"/>
</dbReference>
<dbReference type="FunFam" id="3.40.50.720:FF:000068">
    <property type="entry name" value="Sorbitol dehydrogenase"/>
    <property type="match status" value="3"/>
</dbReference>
<feature type="compositionally biased region" description="Polar residues" evidence="11">
    <location>
        <begin position="1504"/>
        <end position="1516"/>
    </location>
</feature>
<dbReference type="InterPro" id="IPR001841">
    <property type="entry name" value="Znf_RING"/>
</dbReference>
<dbReference type="InterPro" id="IPR036291">
    <property type="entry name" value="NAD(P)-bd_dom_sf"/>
</dbReference>
<keyword evidence="14" id="KW-1185">Reference proteome</keyword>
<comment type="similarity">
    <text evidence="2 10">Belongs to the zinc-containing alcohol dehydrogenase family.</text>
</comment>
<dbReference type="InterPro" id="IPR011011">
    <property type="entry name" value="Znf_FYVE_PHD"/>
</dbReference>
<dbReference type="InterPro" id="IPR045306">
    <property type="entry name" value="SDH-like"/>
</dbReference>
<dbReference type="InterPro" id="IPR042013">
    <property type="entry name" value="PHF7/G2E3_ePHD"/>
</dbReference>
<feature type="compositionally biased region" description="Low complexity" evidence="11">
    <location>
        <begin position="1435"/>
        <end position="1445"/>
    </location>
</feature>
<keyword evidence="12" id="KW-0472">Membrane</keyword>
<dbReference type="VEuPathDB" id="VectorBase:AALB002366"/>
<evidence type="ECO:0000256" key="3">
    <source>
        <dbReference type="ARBA" id="ARBA00022723"/>
    </source>
</evidence>
<dbReference type="Gene3D" id="3.30.40.10">
    <property type="entry name" value="Zinc/RING finger domain, C3HC4 (zinc finger)"/>
    <property type="match status" value="2"/>
</dbReference>
<dbReference type="VEuPathDB" id="VectorBase:AALB20_031872"/>
<reference evidence="13 14" key="1">
    <citation type="journal article" date="2017" name="G3 (Bethesda)">
        <title>The Physical Genome Mapping of Anopheles albimanus Corrected Scaffold Misassemblies and Identified Interarm Rearrangements in Genus Anopheles.</title>
        <authorList>
            <person name="Artemov G.N."/>
            <person name="Peery A.N."/>
            <person name="Jiang X."/>
            <person name="Tu Z."/>
            <person name="Stegniy V.N."/>
            <person name="Sharakhova M.V."/>
            <person name="Sharakhov I.V."/>
        </authorList>
    </citation>
    <scope>NUCLEOTIDE SEQUENCE [LARGE SCALE GENOMIC DNA]</scope>
    <source>
        <strain evidence="13 14">ALBI9_A</strain>
    </source>
</reference>
<feature type="compositionally biased region" description="Basic residues" evidence="11">
    <location>
        <begin position="1420"/>
        <end position="1429"/>
    </location>
</feature>
<sequence length="1749" mass="190146">MAPKREKNMAGVVHGIEDFRVEEIPMPTPLDNEVLLRMDCVGICGSDVHYISHGGFGDYKLKEPLVLGHESSGVVIAVGRHVTHLQVGDRVAVEPAIGCRTCRHCKAGRYNLCPKGIYCATTGQGNLCNYYTHAADCCFKLPPNVTMEEGALLEPLAVAVHCCRRAGVRLGSSVLIFGAGPIGLVTVLVAKAMGAARICSVDLMESKLELAKELGADATLAVSGHDSEEELVRRIHLLLLGEAPDISIECTGAEACVRLGIEATVAGGVLMLVGIGAINQRLPITTALVREIDIRTAFRYANCYPAALALVANGTIDARKLITHHYDLSQSVEAFKTSRYGLDGAIKVMIHCQPRNTNNPEQAKFLCGMAPTQKNMAAVCYGPEDLRLVSIPMPEPAFNEVVLEVDTCGICGTDVHFLKEGGFGDQKLIRPLVLGHESAGVVRKVGSSVTHLKVGDRVAIEPAAGCRTCDLCKVGKYNICLTGKHCPTKNHDGNCSNFFAHYADCCFKMPDHMTMEEGALLEPLAVGVYAGRQADIRLGSRVVIFGAGPIGLVSLIIARAMGATRTVVLDLARVSNRLELAKKLGATAVIPIGASDKEDDLVARIQQALGGPADRVLECTGSQPGMRIAIKATRNAGIVCLVGLGNEEVKLPMVDAISREIQIITVMRYNHDYPAAMEIVSSGYVDVKPLVSHHFSLQEVNEAFRVAASGEGMKVMVHLTPRDSNNLVKFRPIPEPAFNEVVVEVDSCGICGTDIHFLKDGGFGAQRLIKPIVLGHESAGVVRKVGSSVTHLKVGDRVAIEPAAGCRTCDLCKVGKYNICLDGKHCTTQKHDGNCSNYYAQYADCCFKMPDHMTMEEGALLEPLAVAVYAGRRAQITLGSKVVIFGAGPIGLVCLIAARAMGATRTVILDLEHAKHRLEVAKKLGVTGAIGIRKEDTEDQLVQKIYEVLGGPADRVLECSGSQPGMRIAIRATRNAGRICLVGLGNKDVQLPMVDAISREIEITTAMRYNHDYPAALEIVASGYVDVKPLVSHHFDLKDVHEAFRVASAGEGIKIMIHLTPRDTNNPFVWTISAAMGKVCFLCKSSEDDEVQYGKFYTKWNLSVHYYCLLLSSNLIQNGADDTVGIFGFLEQDIRKENERTKRYRCYVCKEKHANVSCCFKKCLRVFHTECGFKNGCLSHYMGTYQSWCPLHLPLKKDRKPHGPEDSCAICFDAMGAYDSIESVRAPCCRNGWFHLRCVRQLALAAGYFLKCPLCNNVDEFTKAMPLRGVFVPERDAAWELEPNAFQEQLERPSECDAERCRCREGRTVDSRSWSLLICGCCGSTSRHRECMDRPDSKVYVCQQCKPIVGDKIPEPEEDEDDDDDDDDDDGDNSSTSDTYASCESSGVEDTIAMKTKNPASAGSESGFQCSSSEESLQPRRLRKRKPNPKRIASDSDSAPSKASSEGIRRSTRRRTSNRLVSEESEPATAHPEQNQSTVLKATRRSKGKRQSQTSVKPPDVQQDECSNSSGTSSLSHCPRKRRIRQSKRKVVNGMHERLLSSFLSDTESLTRDSSPADSTDWRPSRTTGATKKKRTDAEKTTKRRLIASSTSSSDSDSSLPVLPVAKRRRRAEVASKTVLLRAVTSSVSDGGADEENINPQLCTPADAAGTPPTPPSVPETVKPCTSGASVQRDSKLNRSEGEKHQSSILSFVLGHSSSAKAIPEACAGTSAGKDHSGASKLRSPTERASHKKQVPPGQRDLLKYFNRC</sequence>
<keyword evidence="7" id="KW-0520">NAD</keyword>
<dbReference type="InterPro" id="IPR011032">
    <property type="entry name" value="GroES-like_sf"/>
</dbReference>
<dbReference type="GO" id="GO:0008270">
    <property type="term" value="F:zinc ion binding"/>
    <property type="evidence" value="ECO:0007669"/>
    <property type="project" value="UniProtKB-KW"/>
</dbReference>
<keyword evidence="12" id="KW-1133">Transmembrane helix</keyword>
<dbReference type="VEuPathDB" id="VectorBase:AALB20_027632"/>
<evidence type="ECO:0000256" key="6">
    <source>
        <dbReference type="ARBA" id="ARBA00023002"/>
    </source>
</evidence>
<dbReference type="Gene3D" id="3.90.180.10">
    <property type="entry name" value="Medium-chain alcohol dehydrogenases, catalytic domain"/>
    <property type="match status" value="3"/>
</dbReference>
<dbReference type="InterPro" id="IPR013083">
    <property type="entry name" value="Znf_RING/FYVE/PHD"/>
</dbReference>
<keyword evidence="4" id="KW-0863">Zinc-finger</keyword>
<feature type="compositionally biased region" description="Basic residues" evidence="11">
    <location>
        <begin position="1518"/>
        <end position="1531"/>
    </location>
</feature>
<dbReference type="InterPro" id="IPR013149">
    <property type="entry name" value="ADH-like_C"/>
</dbReference>
<dbReference type="PROSITE" id="PS50089">
    <property type="entry name" value="ZF_RING_2"/>
    <property type="match status" value="1"/>
</dbReference>
<evidence type="ECO:0000256" key="7">
    <source>
        <dbReference type="ARBA" id="ARBA00023027"/>
    </source>
</evidence>
<dbReference type="Proteomes" id="UP000069272">
    <property type="component" value="Chromosome 2R"/>
</dbReference>
<evidence type="ECO:0000256" key="10">
    <source>
        <dbReference type="RuleBase" id="RU361277"/>
    </source>
</evidence>
<keyword evidence="12" id="KW-0812">Transmembrane</keyword>
<dbReference type="CDD" id="cd05285">
    <property type="entry name" value="sorbitol_DH"/>
    <property type="match status" value="3"/>
</dbReference>
<accession>A0A182F7A7</accession>
<dbReference type="InterPro" id="IPR001965">
    <property type="entry name" value="Znf_PHD"/>
</dbReference>
<dbReference type="SUPFAM" id="SSF57903">
    <property type="entry name" value="FYVE/PHD zinc finger"/>
    <property type="match status" value="1"/>
</dbReference>
<evidence type="ECO:0000256" key="1">
    <source>
        <dbReference type="ARBA" id="ARBA00001947"/>
    </source>
</evidence>
<dbReference type="SUPFAM" id="SSF51735">
    <property type="entry name" value="NAD(P)-binding Rossmann-fold domains"/>
    <property type="match status" value="3"/>
</dbReference>
<dbReference type="STRING" id="7167.A0A182F7A7"/>
<organism evidence="13 14">
    <name type="scientific">Anopheles albimanus</name>
    <name type="common">New world malaria mosquito</name>
    <dbReference type="NCBI Taxonomy" id="7167"/>
    <lineage>
        <taxon>Eukaryota</taxon>
        <taxon>Metazoa</taxon>
        <taxon>Ecdysozoa</taxon>
        <taxon>Arthropoda</taxon>
        <taxon>Hexapoda</taxon>
        <taxon>Insecta</taxon>
        <taxon>Pterygota</taxon>
        <taxon>Neoptera</taxon>
        <taxon>Endopterygota</taxon>
        <taxon>Diptera</taxon>
        <taxon>Nematocera</taxon>
        <taxon>Culicoidea</taxon>
        <taxon>Culicidae</taxon>
        <taxon>Anophelinae</taxon>
        <taxon>Anopheles</taxon>
    </lineage>
</organism>
<dbReference type="Pfam" id="PF08240">
    <property type="entry name" value="ADH_N"/>
    <property type="match status" value="3"/>
</dbReference>
<evidence type="ECO:0000256" key="2">
    <source>
        <dbReference type="ARBA" id="ARBA00008072"/>
    </source>
</evidence>